<feature type="domain" description="MSP" evidence="3">
    <location>
        <begin position="13"/>
        <end position="128"/>
    </location>
</feature>
<comment type="function">
    <text evidence="1">Central component in molecular interactions underlying sperm crawling. Forms an extensive filament system that extends from sperm villipoda, along the leading edge of the pseudopod.</text>
</comment>
<organism evidence="4 5">
    <name type="scientific">Caenorhabditis angaria</name>
    <dbReference type="NCBI Taxonomy" id="860376"/>
    <lineage>
        <taxon>Eukaryota</taxon>
        <taxon>Metazoa</taxon>
        <taxon>Ecdysozoa</taxon>
        <taxon>Nematoda</taxon>
        <taxon>Chromadorea</taxon>
        <taxon>Rhabditida</taxon>
        <taxon>Rhabditina</taxon>
        <taxon>Rhabditomorpha</taxon>
        <taxon>Rhabditoidea</taxon>
        <taxon>Rhabditidae</taxon>
        <taxon>Peloderinae</taxon>
        <taxon>Caenorhabditis</taxon>
    </lineage>
</organism>
<dbReference type="InterPro" id="IPR013783">
    <property type="entry name" value="Ig-like_fold"/>
</dbReference>
<evidence type="ECO:0000259" key="3">
    <source>
        <dbReference type="PROSITE" id="PS50202"/>
    </source>
</evidence>
<dbReference type="InterPro" id="IPR000535">
    <property type="entry name" value="MSP_dom"/>
</dbReference>
<accession>A0A9P1IL26</accession>
<evidence type="ECO:0000256" key="2">
    <source>
        <dbReference type="SAM" id="MobiDB-lite"/>
    </source>
</evidence>
<dbReference type="PANTHER" id="PTHR21513">
    <property type="entry name" value="MAJOR SPERM PROTEIN"/>
    <property type="match status" value="1"/>
</dbReference>
<evidence type="ECO:0000313" key="4">
    <source>
        <dbReference type="EMBL" id="CAI5445182.1"/>
    </source>
</evidence>
<dbReference type="PANTHER" id="PTHR21513:SF19">
    <property type="entry name" value="MAJOR SPERM PROTEIN"/>
    <property type="match status" value="1"/>
</dbReference>
<keyword evidence="1" id="KW-0963">Cytoplasm</keyword>
<comment type="caution">
    <text evidence="4">The sequence shown here is derived from an EMBL/GenBank/DDBJ whole genome shotgun (WGS) entry which is preliminary data.</text>
</comment>
<protein>
    <recommendedName>
        <fullName evidence="1">Major sperm protein</fullName>
    </recommendedName>
</protein>
<evidence type="ECO:0000313" key="5">
    <source>
        <dbReference type="Proteomes" id="UP001152747"/>
    </source>
</evidence>
<feature type="region of interest" description="Disordered" evidence="2">
    <location>
        <begin position="124"/>
        <end position="160"/>
    </location>
</feature>
<name>A0A9P1IL26_9PELO</name>
<dbReference type="AlphaFoldDB" id="A0A9P1IL26"/>
<dbReference type="OrthoDB" id="5855827at2759"/>
<feature type="compositionally biased region" description="Basic and acidic residues" evidence="2">
    <location>
        <begin position="137"/>
        <end position="160"/>
    </location>
</feature>
<reference evidence="4" key="1">
    <citation type="submission" date="2022-11" db="EMBL/GenBank/DDBJ databases">
        <authorList>
            <person name="Kikuchi T."/>
        </authorList>
    </citation>
    <scope>NUCLEOTIDE SEQUENCE</scope>
    <source>
        <strain evidence="4">PS1010</strain>
    </source>
</reference>
<dbReference type="EMBL" id="CANHGI010000003">
    <property type="protein sequence ID" value="CAI5445182.1"/>
    <property type="molecule type" value="Genomic_DNA"/>
</dbReference>
<dbReference type="Pfam" id="PF00635">
    <property type="entry name" value="Motile_Sperm"/>
    <property type="match status" value="1"/>
</dbReference>
<keyword evidence="5" id="KW-1185">Reference proteome</keyword>
<dbReference type="SUPFAM" id="SSF49354">
    <property type="entry name" value="PapD-like"/>
    <property type="match status" value="1"/>
</dbReference>
<sequence length="160" mass="18168">MPIPNKPGEPDFKLKVEPSDKLSIVYKKGESVTVDLKIINTTNERNSFKIKCTDNDVFCVRPPLGFVQAKETAVIKITLNSRDVPEPNRHYFAIYHIAASDMSIGEKQVWDAKRMNGVLRLPVQIEELESPSPSESQKSEGTEKENKEQELKVEQKDEPK</sequence>
<dbReference type="Gene3D" id="2.60.40.10">
    <property type="entry name" value="Immunoglobulins"/>
    <property type="match status" value="1"/>
</dbReference>
<proteinExistence type="predicted"/>
<evidence type="ECO:0000256" key="1">
    <source>
        <dbReference type="RuleBase" id="RU003425"/>
    </source>
</evidence>
<dbReference type="PROSITE" id="PS50202">
    <property type="entry name" value="MSP"/>
    <property type="match status" value="1"/>
</dbReference>
<keyword evidence="1" id="KW-0206">Cytoskeleton</keyword>
<gene>
    <name evidence="4" type="ORF">CAMP_LOCUS7819</name>
</gene>
<dbReference type="InterPro" id="IPR008962">
    <property type="entry name" value="PapD-like_sf"/>
</dbReference>
<dbReference type="Proteomes" id="UP001152747">
    <property type="component" value="Unassembled WGS sequence"/>
</dbReference>